<protein>
    <recommendedName>
        <fullName evidence="1">Tc1-like transposase DDE domain-containing protein</fullName>
    </recommendedName>
</protein>
<evidence type="ECO:0000259" key="1">
    <source>
        <dbReference type="Pfam" id="PF13358"/>
    </source>
</evidence>
<accession>A0A8H7RPB4</accession>
<comment type="caution">
    <text evidence="2">The sequence shown here is derived from an EMBL/GenBank/DDBJ whole genome shotgun (WGS) entry which is preliminary data.</text>
</comment>
<dbReference type="Proteomes" id="UP000646827">
    <property type="component" value="Unassembled WGS sequence"/>
</dbReference>
<sequence>MDFESTAIEYGNIEMIVNFDDMKEAENERMIEAVNCISEEIQVLSINNIKRYKKYGQDQIERFIHLKQEEGLSIPKAAAQCGIPQSTAYELINEFNSSDGTVLPGNNPRKSQNKAKKLFPVHSEFLIQLFDQNPSIVLEQARIQLCERFPRLKISIPGLYKHIQEKCALSLKQATKYTAERDSPRTLQLCFDIITQWKANGVDFKTNCVFVNEAGFHTQMIRGRAWSKKGDPAVVQVHTQKGVNISIIGCISPFGDLDKPKKLPKGTTAYHIVKFMNVVMDTLDKHDKKGMFIVLDNCRIHHSQFVTDVITRRGYKALFMPPYSPFLNPIEECWSKIKKLIRRNPLDERDTLTLCIAEACLKVTVEDCNGWIRHAETYWDRYLEKELRLK</sequence>
<reference evidence="2 3" key="1">
    <citation type="submission" date="2020-12" db="EMBL/GenBank/DDBJ databases">
        <title>Metabolic potential, ecology and presence of endohyphal bacteria is reflected in genomic diversity of Mucoromycotina.</title>
        <authorList>
            <person name="Muszewska A."/>
            <person name="Okrasinska A."/>
            <person name="Steczkiewicz K."/>
            <person name="Drgas O."/>
            <person name="Orlowska M."/>
            <person name="Perlinska-Lenart U."/>
            <person name="Aleksandrzak-Piekarczyk T."/>
            <person name="Szatraj K."/>
            <person name="Zielenkiewicz U."/>
            <person name="Pilsyk S."/>
            <person name="Malc E."/>
            <person name="Mieczkowski P."/>
            <person name="Kruszewska J.S."/>
            <person name="Biernat P."/>
            <person name="Pawlowska J."/>
        </authorList>
    </citation>
    <scope>NUCLEOTIDE SEQUENCE [LARGE SCALE GENOMIC DNA]</scope>
    <source>
        <strain evidence="2 3">CBS 142.35</strain>
    </source>
</reference>
<organism evidence="2 3">
    <name type="scientific">Circinella minor</name>
    <dbReference type="NCBI Taxonomy" id="1195481"/>
    <lineage>
        <taxon>Eukaryota</taxon>
        <taxon>Fungi</taxon>
        <taxon>Fungi incertae sedis</taxon>
        <taxon>Mucoromycota</taxon>
        <taxon>Mucoromycotina</taxon>
        <taxon>Mucoromycetes</taxon>
        <taxon>Mucorales</taxon>
        <taxon>Lichtheimiaceae</taxon>
        <taxon>Circinella</taxon>
    </lineage>
</organism>
<dbReference type="InterPro" id="IPR038717">
    <property type="entry name" value="Tc1-like_DDE_dom"/>
</dbReference>
<dbReference type="NCBIfam" id="NF033545">
    <property type="entry name" value="transpos_IS630"/>
    <property type="match status" value="1"/>
</dbReference>
<evidence type="ECO:0000313" key="2">
    <source>
        <dbReference type="EMBL" id="KAG2214155.1"/>
    </source>
</evidence>
<keyword evidence="3" id="KW-1185">Reference proteome</keyword>
<dbReference type="InterPro" id="IPR036397">
    <property type="entry name" value="RNaseH_sf"/>
</dbReference>
<dbReference type="PANTHER" id="PTHR46564:SF1">
    <property type="entry name" value="TRANSPOSASE"/>
    <property type="match status" value="1"/>
</dbReference>
<evidence type="ECO:0000313" key="3">
    <source>
        <dbReference type="Proteomes" id="UP000646827"/>
    </source>
</evidence>
<name>A0A8H7RPB4_9FUNG</name>
<dbReference type="PANTHER" id="PTHR46564">
    <property type="entry name" value="TRANSPOSASE"/>
    <property type="match status" value="1"/>
</dbReference>
<dbReference type="InterPro" id="IPR047655">
    <property type="entry name" value="Transpos_IS630-like"/>
</dbReference>
<dbReference type="OrthoDB" id="2428500at2759"/>
<dbReference type="SUPFAM" id="SSF46689">
    <property type="entry name" value="Homeodomain-like"/>
    <property type="match status" value="1"/>
</dbReference>
<dbReference type="AlphaFoldDB" id="A0A8H7RPB4"/>
<dbReference type="Pfam" id="PF13358">
    <property type="entry name" value="DDE_3"/>
    <property type="match status" value="1"/>
</dbReference>
<dbReference type="EMBL" id="JAEPRB010000633">
    <property type="protein sequence ID" value="KAG2214155.1"/>
    <property type="molecule type" value="Genomic_DNA"/>
</dbReference>
<dbReference type="Gene3D" id="3.30.420.10">
    <property type="entry name" value="Ribonuclease H-like superfamily/Ribonuclease H"/>
    <property type="match status" value="1"/>
</dbReference>
<feature type="domain" description="Tc1-like transposase DDE" evidence="1">
    <location>
        <begin position="208"/>
        <end position="352"/>
    </location>
</feature>
<dbReference type="InterPro" id="IPR009057">
    <property type="entry name" value="Homeodomain-like_sf"/>
</dbReference>
<dbReference type="GO" id="GO:0003676">
    <property type="term" value="F:nucleic acid binding"/>
    <property type="evidence" value="ECO:0007669"/>
    <property type="project" value="InterPro"/>
</dbReference>
<gene>
    <name evidence="2" type="ORF">INT45_002645</name>
</gene>
<proteinExistence type="predicted"/>